<gene>
    <name evidence="1" type="ORF">MIMGU_mgv11b014724mg</name>
</gene>
<name>A0A022RXB4_ERYGU</name>
<dbReference type="AlphaFoldDB" id="A0A022RXB4"/>
<sequence>MSLTSARIFDHGLFHGITVVFSNQEEGLTELRVWRSFVGECGC</sequence>
<evidence type="ECO:0000313" key="1">
    <source>
        <dbReference type="EMBL" id="EYU45147.1"/>
    </source>
</evidence>
<proteinExistence type="predicted"/>
<protein>
    <submittedName>
        <fullName evidence="1">Uncharacterized protein</fullName>
    </submittedName>
</protein>
<dbReference type="EMBL" id="KI630200">
    <property type="protein sequence ID" value="EYU45147.1"/>
    <property type="molecule type" value="Genomic_DNA"/>
</dbReference>
<accession>A0A022RXB4</accession>
<reference evidence="1 2" key="1">
    <citation type="journal article" date="2013" name="Proc. Natl. Acad. Sci. U.S.A.">
        <title>Fine-scale variation in meiotic recombination in Mimulus inferred from population shotgun sequencing.</title>
        <authorList>
            <person name="Hellsten U."/>
            <person name="Wright K.M."/>
            <person name="Jenkins J."/>
            <person name="Shu S."/>
            <person name="Yuan Y."/>
            <person name="Wessler S.R."/>
            <person name="Schmutz J."/>
            <person name="Willis J.H."/>
            <person name="Rokhsar D.S."/>
        </authorList>
    </citation>
    <scope>NUCLEOTIDE SEQUENCE [LARGE SCALE GENOMIC DNA]</scope>
    <source>
        <strain evidence="2">cv. DUN x IM62</strain>
    </source>
</reference>
<dbReference type="Proteomes" id="UP000030748">
    <property type="component" value="Unassembled WGS sequence"/>
</dbReference>
<keyword evidence="2" id="KW-1185">Reference proteome</keyword>
<organism evidence="1 2">
    <name type="scientific">Erythranthe guttata</name>
    <name type="common">Yellow monkey flower</name>
    <name type="synonym">Mimulus guttatus</name>
    <dbReference type="NCBI Taxonomy" id="4155"/>
    <lineage>
        <taxon>Eukaryota</taxon>
        <taxon>Viridiplantae</taxon>
        <taxon>Streptophyta</taxon>
        <taxon>Embryophyta</taxon>
        <taxon>Tracheophyta</taxon>
        <taxon>Spermatophyta</taxon>
        <taxon>Magnoliopsida</taxon>
        <taxon>eudicotyledons</taxon>
        <taxon>Gunneridae</taxon>
        <taxon>Pentapetalae</taxon>
        <taxon>asterids</taxon>
        <taxon>lamiids</taxon>
        <taxon>Lamiales</taxon>
        <taxon>Phrymaceae</taxon>
        <taxon>Erythranthe</taxon>
    </lineage>
</organism>
<evidence type="ECO:0000313" key="2">
    <source>
        <dbReference type="Proteomes" id="UP000030748"/>
    </source>
</evidence>